<gene>
    <name evidence="14" type="ORF">QYE76_071746</name>
</gene>
<dbReference type="InterPro" id="IPR044286">
    <property type="entry name" value="SINL_plant"/>
</dbReference>
<dbReference type="EMBL" id="JAUUTY010000004">
    <property type="protein sequence ID" value="KAK1653941.1"/>
    <property type="molecule type" value="Genomic_DNA"/>
</dbReference>
<dbReference type="InterPro" id="IPR013010">
    <property type="entry name" value="Znf_SIAH"/>
</dbReference>
<dbReference type="PANTHER" id="PTHR46632">
    <property type="entry name" value="E3 UBIQUITIN-PROTEIN LIGASE SINA-LIKE 4"/>
    <property type="match status" value="1"/>
</dbReference>
<dbReference type="InterPro" id="IPR049548">
    <property type="entry name" value="Sina-like_RING"/>
</dbReference>
<evidence type="ECO:0000256" key="5">
    <source>
        <dbReference type="ARBA" id="ARBA00022679"/>
    </source>
</evidence>
<dbReference type="Pfam" id="PF21362">
    <property type="entry name" value="Sina_RING"/>
    <property type="match status" value="1"/>
</dbReference>
<evidence type="ECO:0000256" key="10">
    <source>
        <dbReference type="ARBA" id="ARBA00024004"/>
    </source>
</evidence>
<dbReference type="GO" id="GO:0061630">
    <property type="term" value="F:ubiquitin protein ligase activity"/>
    <property type="evidence" value="ECO:0007669"/>
    <property type="project" value="UniProtKB-EC"/>
</dbReference>
<evidence type="ECO:0000259" key="13">
    <source>
        <dbReference type="PROSITE" id="PS51081"/>
    </source>
</evidence>
<evidence type="ECO:0000256" key="11">
    <source>
        <dbReference type="PROSITE-ProRule" id="PRU00455"/>
    </source>
</evidence>
<comment type="pathway">
    <text evidence="2">Protein modification; protein ubiquitination.</text>
</comment>
<dbReference type="EC" id="2.3.2.27" evidence="4"/>
<keyword evidence="15" id="KW-1185">Reference proteome</keyword>
<evidence type="ECO:0000256" key="3">
    <source>
        <dbReference type="ARBA" id="ARBA00009119"/>
    </source>
</evidence>
<evidence type="ECO:0000256" key="12">
    <source>
        <dbReference type="SAM" id="MobiDB-lite"/>
    </source>
</evidence>
<keyword evidence="9" id="KW-0862">Zinc</keyword>
<evidence type="ECO:0000256" key="2">
    <source>
        <dbReference type="ARBA" id="ARBA00004906"/>
    </source>
</evidence>
<comment type="similarity">
    <text evidence="3">Belongs to the SINA (Seven in absentia) family.</text>
</comment>
<keyword evidence="6" id="KW-0479">Metal-binding</keyword>
<evidence type="ECO:0000256" key="8">
    <source>
        <dbReference type="ARBA" id="ARBA00022786"/>
    </source>
</evidence>
<reference evidence="14" key="1">
    <citation type="submission" date="2023-07" db="EMBL/GenBank/DDBJ databases">
        <title>A chromosome-level genome assembly of Lolium multiflorum.</title>
        <authorList>
            <person name="Chen Y."/>
            <person name="Copetti D."/>
            <person name="Kolliker R."/>
            <person name="Studer B."/>
        </authorList>
    </citation>
    <scope>NUCLEOTIDE SEQUENCE</scope>
    <source>
        <strain evidence="14">02402/16</strain>
        <tissue evidence="14">Leaf</tissue>
    </source>
</reference>
<dbReference type="AlphaFoldDB" id="A0AAD8WEV9"/>
<comment type="function">
    <text evidence="10">E3 ubiquitin-protein ligase that mediates ubiquitination and subsequent proteasomal degradation of target proteins. E3 ubiquitin ligases accept ubiquitin from an E2 ubiquitin-conjugating enzyme in the form of a thioester and then directly transfers the ubiquitin to targeted substrates. It probably triggers the ubiquitin-mediated degradation of different substrates.</text>
</comment>
<protein>
    <recommendedName>
        <fullName evidence="4">RING-type E3 ubiquitin transferase</fullName>
        <ecNumber evidence="4">2.3.2.27</ecNumber>
    </recommendedName>
</protein>
<proteinExistence type="inferred from homology"/>
<evidence type="ECO:0000313" key="15">
    <source>
        <dbReference type="Proteomes" id="UP001231189"/>
    </source>
</evidence>
<keyword evidence="5" id="KW-0808">Transferase</keyword>
<dbReference type="PROSITE" id="PS51081">
    <property type="entry name" value="ZF_SIAH"/>
    <property type="match status" value="1"/>
</dbReference>
<comment type="catalytic activity">
    <reaction evidence="1">
        <text>S-ubiquitinyl-[E2 ubiquitin-conjugating enzyme]-L-cysteine + [acceptor protein]-L-lysine = [E2 ubiquitin-conjugating enzyme]-L-cysteine + N(6)-ubiquitinyl-[acceptor protein]-L-lysine.</text>
        <dbReference type="EC" id="2.3.2.27"/>
    </reaction>
</comment>
<keyword evidence="7 11" id="KW-0863">Zinc-finger</keyword>
<dbReference type="GO" id="GO:0008270">
    <property type="term" value="F:zinc ion binding"/>
    <property type="evidence" value="ECO:0007669"/>
    <property type="project" value="UniProtKB-KW"/>
</dbReference>
<organism evidence="14 15">
    <name type="scientific">Lolium multiflorum</name>
    <name type="common">Italian ryegrass</name>
    <name type="synonym">Lolium perenne subsp. multiflorum</name>
    <dbReference type="NCBI Taxonomy" id="4521"/>
    <lineage>
        <taxon>Eukaryota</taxon>
        <taxon>Viridiplantae</taxon>
        <taxon>Streptophyta</taxon>
        <taxon>Embryophyta</taxon>
        <taxon>Tracheophyta</taxon>
        <taxon>Spermatophyta</taxon>
        <taxon>Magnoliopsida</taxon>
        <taxon>Liliopsida</taxon>
        <taxon>Poales</taxon>
        <taxon>Poaceae</taxon>
        <taxon>BOP clade</taxon>
        <taxon>Pooideae</taxon>
        <taxon>Poodae</taxon>
        <taxon>Poeae</taxon>
        <taxon>Poeae Chloroplast Group 2 (Poeae type)</taxon>
        <taxon>Loliodinae</taxon>
        <taxon>Loliinae</taxon>
        <taxon>Lolium</taxon>
    </lineage>
</organism>
<comment type="caution">
    <text evidence="14">The sequence shown here is derived from an EMBL/GenBank/DDBJ whole genome shotgun (WGS) entry which is preliminary data.</text>
</comment>
<dbReference type="SUPFAM" id="SSF49599">
    <property type="entry name" value="TRAF domain-like"/>
    <property type="match status" value="1"/>
</dbReference>
<evidence type="ECO:0000256" key="1">
    <source>
        <dbReference type="ARBA" id="ARBA00000900"/>
    </source>
</evidence>
<feature type="compositionally biased region" description="Basic and acidic residues" evidence="12">
    <location>
        <begin position="33"/>
        <end position="42"/>
    </location>
</feature>
<feature type="domain" description="SIAH-type" evidence="13">
    <location>
        <begin position="155"/>
        <end position="213"/>
    </location>
</feature>
<evidence type="ECO:0000256" key="4">
    <source>
        <dbReference type="ARBA" id="ARBA00012483"/>
    </source>
</evidence>
<evidence type="ECO:0000313" key="14">
    <source>
        <dbReference type="EMBL" id="KAK1653941.1"/>
    </source>
</evidence>
<dbReference type="PANTHER" id="PTHR46632:SF16">
    <property type="entry name" value="E3 UBIQUITIN-PROTEIN LIGASE SINA-LIKE 10"/>
    <property type="match status" value="1"/>
</dbReference>
<evidence type="ECO:0000256" key="6">
    <source>
        <dbReference type="ARBA" id="ARBA00022723"/>
    </source>
</evidence>
<dbReference type="Proteomes" id="UP001231189">
    <property type="component" value="Unassembled WGS sequence"/>
</dbReference>
<dbReference type="CDD" id="cd16571">
    <property type="entry name" value="RING-HC_SIAHs"/>
    <property type="match status" value="1"/>
</dbReference>
<sequence>MAKFSFADAADEEHPHAPAPDTAPAADTTDAGGVDKRKRDGDGGPDDGAVGGGSTSKARKLDGVGGERALVGDGGCGREVRRVGRDGDAGISMRIDPDLLACSICFEPLCPPLYQCQNGHVACISCWSRLNNKCHVCSNNAIFARNIALEKIVECIMSSCTYAKWGCCHLVSYAQRSTHEEACLFAPSTCPIPGCGYRGFTGCWSGHFLVDHSADCLHFVYDQPFEVNLEVSLPFLVLLGEDDHLFLLLNKNMMPFGHAFTVVCLRTGNLNWKFSYEIKAASKGNPENCLQLKASVTNTKEWGGVHPAEAFLLVPYVFCGSASLTLDVSVARSACV</sequence>
<accession>A0AAD8WEV9</accession>
<dbReference type="Gene3D" id="3.30.40.10">
    <property type="entry name" value="Zinc/RING finger domain, C3HC4 (zinc finger)"/>
    <property type="match status" value="1"/>
</dbReference>
<keyword evidence="8" id="KW-0833">Ubl conjugation pathway</keyword>
<evidence type="ECO:0000256" key="9">
    <source>
        <dbReference type="ARBA" id="ARBA00022833"/>
    </source>
</evidence>
<name>A0AAD8WEV9_LOLMU</name>
<feature type="region of interest" description="Disordered" evidence="12">
    <location>
        <begin position="1"/>
        <end position="61"/>
    </location>
</feature>
<feature type="compositionally biased region" description="Low complexity" evidence="12">
    <location>
        <begin position="19"/>
        <end position="32"/>
    </location>
</feature>
<evidence type="ECO:0000256" key="7">
    <source>
        <dbReference type="ARBA" id="ARBA00022771"/>
    </source>
</evidence>
<dbReference type="InterPro" id="IPR013083">
    <property type="entry name" value="Znf_RING/FYVE/PHD"/>
</dbReference>